<dbReference type="GO" id="GO:0016747">
    <property type="term" value="F:acyltransferase activity, transferring groups other than amino-acyl groups"/>
    <property type="evidence" value="ECO:0007669"/>
    <property type="project" value="InterPro"/>
</dbReference>
<dbReference type="InterPro" id="IPR002656">
    <property type="entry name" value="Acyl_transf_3_dom"/>
</dbReference>
<dbReference type="PANTHER" id="PTHR23028:SF53">
    <property type="entry name" value="ACYL_TRANSF_3 DOMAIN-CONTAINING PROTEIN"/>
    <property type="match status" value="1"/>
</dbReference>
<dbReference type="Pfam" id="PF01757">
    <property type="entry name" value="Acyl_transf_3"/>
    <property type="match status" value="1"/>
</dbReference>
<dbReference type="EMBL" id="CP002453">
    <property type="protein sequence ID" value="ADV48455.1"/>
    <property type="molecule type" value="Genomic_DNA"/>
</dbReference>
<keyword evidence="3" id="KW-0012">Acyltransferase</keyword>
<dbReference type="OrthoDB" id="9796461at2"/>
<feature type="domain" description="Acyltransferase 3" evidence="2">
    <location>
        <begin position="11"/>
        <end position="338"/>
    </location>
</feature>
<accession>E6X6E9</accession>
<organism evidence="3 4">
    <name type="scientific">Cellulophaga algicola (strain DSM 14237 / IC166 / ACAM 630)</name>
    <dbReference type="NCBI Taxonomy" id="688270"/>
    <lineage>
        <taxon>Bacteria</taxon>
        <taxon>Pseudomonadati</taxon>
        <taxon>Bacteroidota</taxon>
        <taxon>Flavobacteriia</taxon>
        <taxon>Flavobacteriales</taxon>
        <taxon>Flavobacteriaceae</taxon>
        <taxon>Cellulophaga</taxon>
    </lineage>
</organism>
<feature type="transmembrane region" description="Helical" evidence="1">
    <location>
        <begin position="12"/>
        <end position="29"/>
    </location>
</feature>
<dbReference type="KEGG" id="cao:Celal_1137"/>
<feature type="transmembrane region" description="Helical" evidence="1">
    <location>
        <begin position="293"/>
        <end position="318"/>
    </location>
</feature>
<keyword evidence="3" id="KW-0808">Transferase</keyword>
<dbReference type="RefSeq" id="WP_013549941.1">
    <property type="nucleotide sequence ID" value="NC_014934.1"/>
</dbReference>
<feature type="transmembrane region" description="Helical" evidence="1">
    <location>
        <begin position="324"/>
        <end position="342"/>
    </location>
</feature>
<feature type="transmembrane region" description="Helical" evidence="1">
    <location>
        <begin position="154"/>
        <end position="172"/>
    </location>
</feature>
<keyword evidence="4" id="KW-1185">Reference proteome</keyword>
<feature type="transmembrane region" description="Helical" evidence="1">
    <location>
        <begin position="96"/>
        <end position="114"/>
    </location>
</feature>
<protein>
    <submittedName>
        <fullName evidence="3">Acyltransferase 3</fullName>
    </submittedName>
</protein>
<evidence type="ECO:0000313" key="4">
    <source>
        <dbReference type="Proteomes" id="UP000008634"/>
    </source>
</evidence>
<sequence length="369" mass="43526">MKIREFGRLKILDSIRGIAAVIVLFHHIFKLNKETFKAILNDSFFYILNFISGLNKEAVLLFFVISGFSIGLSTFKRPLVNLSDLNTYFYRRLKRILPIYWIAILLSLGIGILANTTYLKDFSVFNLIGNLLFLQTSDSIPESWFIPYGLNGPLWSLSYEMFFYLLFPFVYFFSKKYLPKYKLYVKYFGLILLVLAGLAFNKKVLFIPQLLFLTGFIVWILGYISSEYFTHYKKNALFFACNLVVGFLLIYFENKIPSDSINFISKGMVITTIFHFSIMLFDKIKVKKLEAFLNFLFFKIGEGSYAIYALHYPILVYFEMKNISLMYQLIFMPFFFVLCYHLEKKSLKWKLNFLQRNYTKPIALLRHDK</sequence>
<keyword evidence="1" id="KW-1133">Transmembrane helix</keyword>
<feature type="transmembrane region" description="Helical" evidence="1">
    <location>
        <begin position="206"/>
        <end position="224"/>
    </location>
</feature>
<keyword evidence="1" id="KW-0812">Transmembrane</keyword>
<dbReference type="InterPro" id="IPR050879">
    <property type="entry name" value="Acyltransferase_3"/>
</dbReference>
<dbReference type="GO" id="GO:0000271">
    <property type="term" value="P:polysaccharide biosynthetic process"/>
    <property type="evidence" value="ECO:0007669"/>
    <property type="project" value="TreeGrafter"/>
</dbReference>
<evidence type="ECO:0000313" key="3">
    <source>
        <dbReference type="EMBL" id="ADV48455.1"/>
    </source>
</evidence>
<evidence type="ECO:0000256" key="1">
    <source>
        <dbReference type="SAM" id="Phobius"/>
    </source>
</evidence>
<dbReference type="AlphaFoldDB" id="E6X6E9"/>
<evidence type="ECO:0000259" key="2">
    <source>
        <dbReference type="Pfam" id="PF01757"/>
    </source>
</evidence>
<dbReference type="HOGENOM" id="CLU_005679_14_0_10"/>
<proteinExistence type="predicted"/>
<reference evidence="3 4" key="1">
    <citation type="journal article" date="2010" name="Stand. Genomic Sci.">
        <title>Complete genome sequence of Cellulophaga algicola type strain (IC166).</title>
        <authorList>
            <person name="Abt B."/>
            <person name="Lu M."/>
            <person name="Misra M."/>
            <person name="Han C."/>
            <person name="Nolan M."/>
            <person name="Lucas S."/>
            <person name="Hammon N."/>
            <person name="Deshpande S."/>
            <person name="Cheng J.F."/>
            <person name="Tapia R."/>
            <person name="Goodwin L."/>
            <person name="Pitluck S."/>
            <person name="Liolios K."/>
            <person name="Pagani I."/>
            <person name="Ivanova N."/>
            <person name="Mavromatis K."/>
            <person name="Ovchinikova G."/>
            <person name="Pati A."/>
            <person name="Chen A."/>
            <person name="Palaniappan K."/>
            <person name="Land M."/>
            <person name="Hauser L."/>
            <person name="Chang Y.J."/>
            <person name="Jeffries C.D."/>
            <person name="Detter J.C."/>
            <person name="Brambilla E."/>
            <person name="Rohde M."/>
            <person name="Tindall B.J."/>
            <person name="Goker M."/>
            <person name="Woyke T."/>
            <person name="Bristow J."/>
            <person name="Eisen J.A."/>
            <person name="Markowitz V."/>
            <person name="Hugenholtz P."/>
            <person name="Kyrpides N.C."/>
            <person name="Klenk H.P."/>
            <person name="Lapidus A."/>
        </authorList>
    </citation>
    <scope>NUCLEOTIDE SEQUENCE [LARGE SCALE GENOMIC DNA]</scope>
    <source>
        <strain evidence="4">DSM 14237 / IC166 / ACAM 630</strain>
    </source>
</reference>
<dbReference type="GO" id="GO:0016020">
    <property type="term" value="C:membrane"/>
    <property type="evidence" value="ECO:0007669"/>
    <property type="project" value="TreeGrafter"/>
</dbReference>
<dbReference type="eggNOG" id="COG1835">
    <property type="taxonomic scope" value="Bacteria"/>
</dbReference>
<feature type="transmembrane region" description="Helical" evidence="1">
    <location>
        <begin position="264"/>
        <end position="281"/>
    </location>
</feature>
<gene>
    <name evidence="3" type="ordered locus">Celal_1137</name>
</gene>
<keyword evidence="1" id="KW-0472">Membrane</keyword>
<dbReference type="STRING" id="688270.Celal_1137"/>
<name>E6X6E9_CELAD</name>
<feature type="transmembrane region" description="Helical" evidence="1">
    <location>
        <begin position="184"/>
        <end position="200"/>
    </location>
</feature>
<feature type="transmembrane region" description="Helical" evidence="1">
    <location>
        <begin position="236"/>
        <end position="252"/>
    </location>
</feature>
<feature type="transmembrane region" description="Helical" evidence="1">
    <location>
        <begin position="58"/>
        <end position="75"/>
    </location>
</feature>
<dbReference type="PANTHER" id="PTHR23028">
    <property type="entry name" value="ACETYLTRANSFERASE"/>
    <property type="match status" value="1"/>
</dbReference>
<dbReference type="Proteomes" id="UP000008634">
    <property type="component" value="Chromosome"/>
</dbReference>